<dbReference type="AlphaFoldDB" id="A0A2N5UR83"/>
<gene>
    <name evidence="2" type="ORF">PCASD_08545</name>
</gene>
<dbReference type="Proteomes" id="UP000235392">
    <property type="component" value="Unassembled WGS sequence"/>
</dbReference>
<protein>
    <submittedName>
        <fullName evidence="2">Uncharacterized protein</fullName>
    </submittedName>
</protein>
<name>A0A2N5UR83_9BASI</name>
<evidence type="ECO:0000313" key="3">
    <source>
        <dbReference type="Proteomes" id="UP000235392"/>
    </source>
</evidence>
<dbReference type="EMBL" id="PGCI01000104">
    <property type="protein sequence ID" value="PLW40275.1"/>
    <property type="molecule type" value="Genomic_DNA"/>
</dbReference>
<evidence type="ECO:0000256" key="1">
    <source>
        <dbReference type="SAM" id="SignalP"/>
    </source>
</evidence>
<proteinExistence type="predicted"/>
<organism evidence="2 3">
    <name type="scientific">Puccinia coronata f. sp. avenae</name>
    <dbReference type="NCBI Taxonomy" id="200324"/>
    <lineage>
        <taxon>Eukaryota</taxon>
        <taxon>Fungi</taxon>
        <taxon>Dikarya</taxon>
        <taxon>Basidiomycota</taxon>
        <taxon>Pucciniomycotina</taxon>
        <taxon>Pucciniomycetes</taxon>
        <taxon>Pucciniales</taxon>
        <taxon>Pucciniaceae</taxon>
        <taxon>Puccinia</taxon>
    </lineage>
</organism>
<sequence length="188" mass="21331">MTKTIIPVAVFLFSCVANSHQTFDLVSPAVASVGVDNGTPPPLFQGAGGIAKARHMGLKKSFRKKLGHTDGSMSGDEIQLWTLLGESSRPYRLSHPEPNRPPFLQCHHHHQFLVVGVQEVRPNLKIRLQNATVAKIKLLHHLPFLREHLLRVPQLYRQPSHLHQGLQMYHHHQYLQVKAKEIKRKLKA</sequence>
<reference evidence="2 3" key="1">
    <citation type="submission" date="2017-11" db="EMBL/GenBank/DDBJ databases">
        <title>De novo assembly and phasing of dikaryotic genomes from two isolates of Puccinia coronata f. sp. avenae, the causal agent of oat crown rust.</title>
        <authorList>
            <person name="Miller M.E."/>
            <person name="Zhang Y."/>
            <person name="Omidvar V."/>
            <person name="Sperschneider J."/>
            <person name="Schwessinger B."/>
            <person name="Raley C."/>
            <person name="Palmer J.M."/>
            <person name="Garnica D."/>
            <person name="Upadhyaya N."/>
            <person name="Rathjen J."/>
            <person name="Taylor J.M."/>
            <person name="Park R.F."/>
            <person name="Dodds P.N."/>
            <person name="Hirsch C.D."/>
            <person name="Kianian S.F."/>
            <person name="Figueroa M."/>
        </authorList>
    </citation>
    <scope>NUCLEOTIDE SEQUENCE [LARGE SCALE GENOMIC DNA]</scope>
    <source>
        <strain evidence="2">12SD80</strain>
    </source>
</reference>
<dbReference type="PROSITE" id="PS51257">
    <property type="entry name" value="PROKAR_LIPOPROTEIN"/>
    <property type="match status" value="1"/>
</dbReference>
<keyword evidence="1" id="KW-0732">Signal</keyword>
<feature type="chain" id="PRO_5014600629" evidence="1">
    <location>
        <begin position="20"/>
        <end position="188"/>
    </location>
</feature>
<accession>A0A2N5UR83</accession>
<feature type="signal peptide" evidence="1">
    <location>
        <begin position="1"/>
        <end position="19"/>
    </location>
</feature>
<comment type="caution">
    <text evidence="2">The sequence shown here is derived from an EMBL/GenBank/DDBJ whole genome shotgun (WGS) entry which is preliminary data.</text>
</comment>
<evidence type="ECO:0000313" key="2">
    <source>
        <dbReference type="EMBL" id="PLW40275.1"/>
    </source>
</evidence>